<name>A0ABS8I2I2_9NOSO</name>
<accession>A0ABS8I2I2</accession>
<protein>
    <submittedName>
        <fullName evidence="1">Uncharacterized protein</fullName>
    </submittedName>
</protein>
<keyword evidence="2" id="KW-1185">Reference proteome</keyword>
<comment type="caution">
    <text evidence="1">The sequence shown here is derived from an EMBL/GenBank/DDBJ whole genome shotgun (WGS) entry which is preliminary data.</text>
</comment>
<proteinExistence type="predicted"/>
<dbReference type="Proteomes" id="UP001199525">
    <property type="component" value="Unassembled WGS sequence"/>
</dbReference>
<sequence length="336" mass="39343">MGQRANLILVESGKYQLFYNHWCANTIYRDLFWGVEHAVEFIRAQQEVDESGWLDEVWAEGGAVVDLDKRVFLIFEREDIASDVQLRRVYLDVLRSVWQGWQVRWAYEGIADMADYVGFPRENVLVEVKSEDVLRFEVLQQQKLGWIDTVASIVTEDKAVKLFPLYDNTQDYLYYGSPLLAAIREYQGLDDLIIADGDQFPRGGFHLDVMARTLEFWVAPSIPDIKNRVRRKWQGWSVQSHRDRFEFQAERTSGRLRFPTGFERDFKTEIKRMLLGKMAISGAELILQRVQAHLEEGQEVKVNPWIMADVRLDVDLMQRQEILNRAFEALSQKQKN</sequence>
<gene>
    <name evidence="1" type="ORF">LC586_03830</name>
</gene>
<evidence type="ECO:0000313" key="1">
    <source>
        <dbReference type="EMBL" id="MCC5598383.1"/>
    </source>
</evidence>
<reference evidence="1 2" key="1">
    <citation type="journal article" date="2021" name="Microorganisms">
        <title>Genome Evolution of Filamentous Cyanobacterium Nostoc Species: From Facultative Symbiosis to Free Living.</title>
        <authorList>
            <person name="Huo D."/>
            <person name="Li H."/>
            <person name="Cai F."/>
            <person name="Guo X."/>
            <person name="Qiao Z."/>
            <person name="Wang W."/>
            <person name="Yu G."/>
            <person name="Li R."/>
        </authorList>
    </citation>
    <scope>NUCLEOTIDE SEQUENCE [LARGE SCALE GENOMIC DNA]</scope>
    <source>
        <strain evidence="1 2">CHAB 5714</strain>
    </source>
</reference>
<organism evidence="1 2">
    <name type="scientific">Nostoc favosum CHAB5714</name>
    <dbReference type="NCBI Taxonomy" id="2780399"/>
    <lineage>
        <taxon>Bacteria</taxon>
        <taxon>Bacillati</taxon>
        <taxon>Cyanobacteriota</taxon>
        <taxon>Cyanophyceae</taxon>
        <taxon>Nostocales</taxon>
        <taxon>Nostocaceae</taxon>
        <taxon>Nostoc</taxon>
        <taxon>Nostoc favosum</taxon>
    </lineage>
</organism>
<dbReference type="EMBL" id="JAIVFQ010000003">
    <property type="protein sequence ID" value="MCC5598383.1"/>
    <property type="molecule type" value="Genomic_DNA"/>
</dbReference>
<dbReference type="RefSeq" id="WP_229483129.1">
    <property type="nucleotide sequence ID" value="NZ_JAIVFQ010000003.1"/>
</dbReference>
<evidence type="ECO:0000313" key="2">
    <source>
        <dbReference type="Proteomes" id="UP001199525"/>
    </source>
</evidence>